<dbReference type="EMBL" id="KB469303">
    <property type="protein sequence ID" value="EPQ54454.1"/>
    <property type="molecule type" value="Genomic_DNA"/>
</dbReference>
<dbReference type="Proteomes" id="UP000030669">
    <property type="component" value="Unassembled WGS sequence"/>
</dbReference>
<keyword evidence="1" id="KW-0732">Signal</keyword>
<reference evidence="2 3" key="1">
    <citation type="journal article" date="2012" name="Science">
        <title>The Paleozoic origin of enzymatic lignin decomposition reconstructed from 31 fungal genomes.</title>
        <authorList>
            <person name="Floudas D."/>
            <person name="Binder M."/>
            <person name="Riley R."/>
            <person name="Barry K."/>
            <person name="Blanchette R.A."/>
            <person name="Henrissat B."/>
            <person name="Martinez A.T."/>
            <person name="Otillar R."/>
            <person name="Spatafora J.W."/>
            <person name="Yadav J.S."/>
            <person name="Aerts A."/>
            <person name="Benoit I."/>
            <person name="Boyd A."/>
            <person name="Carlson A."/>
            <person name="Copeland A."/>
            <person name="Coutinho P.M."/>
            <person name="de Vries R.P."/>
            <person name="Ferreira P."/>
            <person name="Findley K."/>
            <person name="Foster B."/>
            <person name="Gaskell J."/>
            <person name="Glotzer D."/>
            <person name="Gorecki P."/>
            <person name="Heitman J."/>
            <person name="Hesse C."/>
            <person name="Hori C."/>
            <person name="Igarashi K."/>
            <person name="Jurgens J.A."/>
            <person name="Kallen N."/>
            <person name="Kersten P."/>
            <person name="Kohler A."/>
            <person name="Kuees U."/>
            <person name="Kumar T.K.A."/>
            <person name="Kuo A."/>
            <person name="LaButti K."/>
            <person name="Larrondo L.F."/>
            <person name="Lindquist E."/>
            <person name="Ling A."/>
            <person name="Lombard V."/>
            <person name="Lucas S."/>
            <person name="Lundell T."/>
            <person name="Martin R."/>
            <person name="McLaughlin D.J."/>
            <person name="Morgenstern I."/>
            <person name="Morin E."/>
            <person name="Murat C."/>
            <person name="Nagy L.G."/>
            <person name="Nolan M."/>
            <person name="Ohm R.A."/>
            <person name="Patyshakuliyeva A."/>
            <person name="Rokas A."/>
            <person name="Ruiz-Duenas F.J."/>
            <person name="Sabat G."/>
            <person name="Salamov A."/>
            <person name="Samejima M."/>
            <person name="Schmutz J."/>
            <person name="Slot J.C."/>
            <person name="St John F."/>
            <person name="Stenlid J."/>
            <person name="Sun H."/>
            <person name="Sun S."/>
            <person name="Syed K."/>
            <person name="Tsang A."/>
            <person name="Wiebenga A."/>
            <person name="Young D."/>
            <person name="Pisabarro A."/>
            <person name="Eastwood D.C."/>
            <person name="Martin F."/>
            <person name="Cullen D."/>
            <person name="Grigoriev I.V."/>
            <person name="Hibbett D.S."/>
        </authorList>
    </citation>
    <scope>NUCLEOTIDE SEQUENCE [LARGE SCALE GENOMIC DNA]</scope>
    <source>
        <strain evidence="2 3">ATCC 11539</strain>
    </source>
</reference>
<dbReference type="OrthoDB" id="3944184at2759"/>
<accession>S7RNV1</accession>
<evidence type="ECO:0000313" key="3">
    <source>
        <dbReference type="Proteomes" id="UP000030669"/>
    </source>
</evidence>
<proteinExistence type="predicted"/>
<sequence length="167" mass="17840">MLMLTMLMSYFFALLAVVSAVPAPRDGTKGQIVKPSSGDTIAPGQAFDFQYNTRADYGSSSYNFTVWLVTSPATSMSPSDEWMQGHYFGRFQEANYPAVPYPTNPPPSQLVMPNLAQSPGGFGAGATAVDATFYLVVLEEWDSGDGALGAKIGLSMVPIIYNATSSN</sequence>
<dbReference type="GeneID" id="19304150"/>
<organism evidence="2 3">
    <name type="scientific">Gloeophyllum trabeum (strain ATCC 11539 / FP-39264 / Madison 617)</name>
    <name type="common">Brown rot fungus</name>
    <dbReference type="NCBI Taxonomy" id="670483"/>
    <lineage>
        <taxon>Eukaryota</taxon>
        <taxon>Fungi</taxon>
        <taxon>Dikarya</taxon>
        <taxon>Basidiomycota</taxon>
        <taxon>Agaricomycotina</taxon>
        <taxon>Agaricomycetes</taxon>
        <taxon>Gloeophyllales</taxon>
        <taxon>Gloeophyllaceae</taxon>
        <taxon>Gloeophyllum</taxon>
    </lineage>
</organism>
<evidence type="ECO:0000256" key="1">
    <source>
        <dbReference type="SAM" id="SignalP"/>
    </source>
</evidence>
<dbReference type="RefSeq" id="XP_007866762.1">
    <property type="nucleotide sequence ID" value="XM_007868571.1"/>
</dbReference>
<dbReference type="KEGG" id="gtr:GLOTRDRAFT_139041"/>
<name>S7RNV1_GLOTA</name>
<dbReference type="OMA" id="MNLATTW"/>
<feature type="chain" id="PRO_5004556479" evidence="1">
    <location>
        <begin position="21"/>
        <end position="167"/>
    </location>
</feature>
<dbReference type="HOGENOM" id="CLU_138681_0_0_1"/>
<evidence type="ECO:0000313" key="2">
    <source>
        <dbReference type="EMBL" id="EPQ54454.1"/>
    </source>
</evidence>
<gene>
    <name evidence="2" type="ORF">GLOTRDRAFT_139041</name>
</gene>
<keyword evidence="3" id="KW-1185">Reference proteome</keyword>
<feature type="signal peptide" evidence="1">
    <location>
        <begin position="1"/>
        <end position="20"/>
    </location>
</feature>
<dbReference type="eggNOG" id="ENOG502SRQE">
    <property type="taxonomic scope" value="Eukaryota"/>
</dbReference>
<dbReference type="AlphaFoldDB" id="S7RNV1"/>
<protein>
    <submittedName>
        <fullName evidence="2">Uncharacterized protein</fullName>
    </submittedName>
</protein>